<keyword evidence="2" id="KW-0805">Transcription regulation</keyword>
<dbReference type="NCBIfam" id="TIGR02989">
    <property type="entry name" value="Sig-70_gvs1"/>
    <property type="match status" value="1"/>
</dbReference>
<evidence type="ECO:0000313" key="7">
    <source>
        <dbReference type="Proteomes" id="UP001597375"/>
    </source>
</evidence>
<dbReference type="NCBIfam" id="TIGR02937">
    <property type="entry name" value="sigma70-ECF"/>
    <property type="match status" value="1"/>
</dbReference>
<keyword evidence="7" id="KW-1185">Reference proteome</keyword>
<dbReference type="InterPro" id="IPR036388">
    <property type="entry name" value="WH-like_DNA-bd_sf"/>
</dbReference>
<dbReference type="InterPro" id="IPR013324">
    <property type="entry name" value="RNA_pol_sigma_r3/r4-like"/>
</dbReference>
<comment type="similarity">
    <text evidence="1">Belongs to the sigma-70 factor family. ECF subfamily.</text>
</comment>
<gene>
    <name evidence="6" type="ORF">ACFSSA_00905</name>
</gene>
<comment type="caution">
    <text evidence="6">The sequence shown here is derived from an EMBL/GenBank/DDBJ whole genome shotgun (WGS) entry which is preliminary data.</text>
</comment>
<dbReference type="InterPro" id="IPR007627">
    <property type="entry name" value="RNA_pol_sigma70_r2"/>
</dbReference>
<reference evidence="7" key="1">
    <citation type="journal article" date="2019" name="Int. J. Syst. Evol. Microbiol.">
        <title>The Global Catalogue of Microorganisms (GCM) 10K type strain sequencing project: providing services to taxonomists for standard genome sequencing and annotation.</title>
        <authorList>
            <consortium name="The Broad Institute Genomics Platform"/>
            <consortium name="The Broad Institute Genome Sequencing Center for Infectious Disease"/>
            <person name="Wu L."/>
            <person name="Ma J."/>
        </authorList>
    </citation>
    <scope>NUCLEOTIDE SEQUENCE [LARGE SCALE GENOMIC DNA]</scope>
    <source>
        <strain evidence="7">CGMCC 4.7106</strain>
    </source>
</reference>
<dbReference type="Pfam" id="PF04542">
    <property type="entry name" value="Sigma70_r2"/>
    <property type="match status" value="1"/>
</dbReference>
<keyword evidence="3" id="KW-0731">Sigma factor</keyword>
<name>A0ABW5D3G4_9BACT</name>
<accession>A0ABW5D3G4</accession>
<dbReference type="Gene3D" id="1.10.1740.10">
    <property type="match status" value="1"/>
</dbReference>
<protein>
    <submittedName>
        <fullName evidence="6">Sigma-70 family RNA polymerase sigma factor</fullName>
    </submittedName>
</protein>
<dbReference type="InterPro" id="IPR039425">
    <property type="entry name" value="RNA_pol_sigma-70-like"/>
</dbReference>
<keyword evidence="4" id="KW-0804">Transcription</keyword>
<dbReference type="PANTHER" id="PTHR43133">
    <property type="entry name" value="RNA POLYMERASE ECF-TYPE SIGMA FACTO"/>
    <property type="match status" value="1"/>
</dbReference>
<evidence type="ECO:0000256" key="1">
    <source>
        <dbReference type="ARBA" id="ARBA00010641"/>
    </source>
</evidence>
<evidence type="ECO:0000256" key="3">
    <source>
        <dbReference type="ARBA" id="ARBA00023082"/>
    </source>
</evidence>
<dbReference type="InterPro" id="IPR014331">
    <property type="entry name" value="RNA_pol_sigma70_ECF_RHOBA"/>
</dbReference>
<dbReference type="RefSeq" id="WP_386817883.1">
    <property type="nucleotide sequence ID" value="NZ_JBHUIT010000001.1"/>
</dbReference>
<dbReference type="EMBL" id="JBHUIT010000001">
    <property type="protein sequence ID" value="MFD2255221.1"/>
    <property type="molecule type" value="Genomic_DNA"/>
</dbReference>
<dbReference type="SUPFAM" id="SSF88946">
    <property type="entry name" value="Sigma2 domain of RNA polymerase sigma factors"/>
    <property type="match status" value="1"/>
</dbReference>
<evidence type="ECO:0000313" key="6">
    <source>
        <dbReference type="EMBL" id="MFD2255221.1"/>
    </source>
</evidence>
<proteinExistence type="inferred from homology"/>
<dbReference type="SUPFAM" id="SSF88659">
    <property type="entry name" value="Sigma3 and sigma4 domains of RNA polymerase sigma factors"/>
    <property type="match status" value="1"/>
</dbReference>
<evidence type="ECO:0000256" key="4">
    <source>
        <dbReference type="ARBA" id="ARBA00023163"/>
    </source>
</evidence>
<dbReference type="InterPro" id="IPR013325">
    <property type="entry name" value="RNA_pol_sigma_r2"/>
</dbReference>
<sequence length="184" mass="21524">MMSMDQDREREGQFLQIFLRNEEDLKCYARALLPSWEAVDDVMQEVSLIVWRKMDQLRDPSEFLPWAKVIVRFECLKARRTVARDRHWFSDEVFELLADHEFDPDEDLLTREREALESCLGKMDKAQRELVLLPYRGHGGVSQLADETGRPANALYKKIRRLREKLTQCVCQQLAGPGLEGGRI</sequence>
<dbReference type="PANTHER" id="PTHR43133:SF51">
    <property type="entry name" value="RNA POLYMERASE SIGMA FACTOR"/>
    <property type="match status" value="1"/>
</dbReference>
<evidence type="ECO:0000256" key="2">
    <source>
        <dbReference type="ARBA" id="ARBA00023015"/>
    </source>
</evidence>
<dbReference type="Gene3D" id="1.10.10.10">
    <property type="entry name" value="Winged helix-like DNA-binding domain superfamily/Winged helix DNA-binding domain"/>
    <property type="match status" value="1"/>
</dbReference>
<feature type="domain" description="RNA polymerase sigma-70 region 2" evidence="5">
    <location>
        <begin position="18"/>
        <end position="83"/>
    </location>
</feature>
<organism evidence="6 7">
    <name type="scientific">Luteolibacter algae</name>
    <dbReference type="NCBI Taxonomy" id="454151"/>
    <lineage>
        <taxon>Bacteria</taxon>
        <taxon>Pseudomonadati</taxon>
        <taxon>Verrucomicrobiota</taxon>
        <taxon>Verrucomicrobiia</taxon>
        <taxon>Verrucomicrobiales</taxon>
        <taxon>Verrucomicrobiaceae</taxon>
        <taxon>Luteolibacter</taxon>
    </lineage>
</organism>
<dbReference type="Proteomes" id="UP001597375">
    <property type="component" value="Unassembled WGS sequence"/>
</dbReference>
<evidence type="ECO:0000259" key="5">
    <source>
        <dbReference type="Pfam" id="PF04542"/>
    </source>
</evidence>
<dbReference type="InterPro" id="IPR014284">
    <property type="entry name" value="RNA_pol_sigma-70_dom"/>
</dbReference>